<proteinExistence type="inferred from homology"/>
<comment type="similarity">
    <text evidence="1">Belongs to the geminiviridae protein AC4/C4 family.</text>
</comment>
<organism evidence="3">
    <name type="scientific">Tomato yellow spot virus</name>
    <dbReference type="NCBI Taxonomy" id="365523"/>
    <lineage>
        <taxon>Viruses</taxon>
        <taxon>Monodnaviria</taxon>
        <taxon>Shotokuvirae</taxon>
        <taxon>Cressdnaviricota</taxon>
        <taxon>Repensiviricetes</taxon>
        <taxon>Geplafuvirales</taxon>
        <taxon>Geminiviridae</taxon>
        <taxon>Begomovirus</taxon>
        <taxon>Begomovirus solanumflavusmaculae</taxon>
    </lineage>
</organism>
<sequence length="87" mass="9981">MTMGNLTSTFCCNWKERSKSQITDCSTWFPQQGQHISIRTFRELNPAPTSSPTSTKTEIQWNGVSSRSTGEVLEEVNRQLMTLQLRR</sequence>
<keyword evidence="2" id="KW-0945">Host-virus interaction</keyword>
<protein>
    <submittedName>
        <fullName evidence="3">AC4 protein</fullName>
    </submittedName>
</protein>
<accession>A0A075MF90</accession>
<dbReference type="EMBL" id="KJ742419">
    <property type="protein sequence ID" value="AIF79683.1"/>
    <property type="molecule type" value="Genomic_DNA"/>
</dbReference>
<dbReference type="Pfam" id="PF01492">
    <property type="entry name" value="Gemini_C4"/>
    <property type="match status" value="1"/>
</dbReference>
<dbReference type="InterPro" id="IPR002488">
    <property type="entry name" value="Gemini_C4"/>
</dbReference>
<evidence type="ECO:0000256" key="2">
    <source>
        <dbReference type="ARBA" id="ARBA00022581"/>
    </source>
</evidence>
<name>A0A075MF90_9GEMI</name>
<evidence type="ECO:0000256" key="1">
    <source>
        <dbReference type="ARBA" id="ARBA00008996"/>
    </source>
</evidence>
<reference evidence="3" key="1">
    <citation type="submission" date="2014-04" db="EMBL/GenBank/DDBJ databases">
        <title>First report and molecular characterisation of viruses in chia (Salvia hispanica).</title>
        <authorList>
            <person name="Celli M.G."/>
            <person name="Perotto M.C."/>
            <person name="Martino J.A."/>
            <person name="Flores C.R."/>
            <person name="Conci V.C."/>
            <person name="Rodriguez-Pardina P."/>
        </authorList>
    </citation>
    <scope>NUCLEOTIDE SEQUENCE</scope>
    <source>
        <strain evidence="3">TO1</strain>
    </source>
</reference>
<evidence type="ECO:0000313" key="3">
    <source>
        <dbReference type="EMBL" id="AIF79683.1"/>
    </source>
</evidence>
<gene>
    <name evidence="3" type="primary">AC4</name>
</gene>